<sequence length="280" mass="31188">MPTSLYPLLDTLQLFYDTEACLLICTQESCKFALSNSPSQVVAHLRDKHNVPTEARKGLHRLLKSLSPTLLDPNKAPLPADGSACHDKLQVNEGFACLDCPFRTINIQLMRRHQWILKLLVFLDTLTQNLATPWTLSSYRQAALALPKRYLTKGLIDYFVVEEEEGRLFGDLKADAIQASRDLDNRAEIVQHVDESRADRVPWLVRTGFATYLRGLYDSEILSSYALPHSVVDTGRCNKDDNTGTHIGTDVDADDYVVDTSVDLSRILSAADGGTNAVLL</sequence>
<dbReference type="AlphaFoldDB" id="X0KNL2"/>
<gene>
    <name evidence="1" type="ORF">FOTG_16424</name>
</gene>
<dbReference type="EMBL" id="JH658028">
    <property type="protein sequence ID" value="EXM15209.1"/>
    <property type="molecule type" value="Genomic_DNA"/>
</dbReference>
<name>X0KNL2_FUSOX</name>
<reference evidence="1" key="1">
    <citation type="submission" date="2011-11" db="EMBL/GenBank/DDBJ databases">
        <title>The Genome Sequence of Fusarium oxysporum Cotton.</title>
        <authorList>
            <consortium name="The Broad Institute Genome Sequencing Platform"/>
            <person name="Ma L.-J."/>
            <person name="Gale L.R."/>
            <person name="Schwartz D.C."/>
            <person name="Zhou S."/>
            <person name="Corby-Kistler H."/>
            <person name="Young S.K."/>
            <person name="Zeng Q."/>
            <person name="Gargeya S."/>
            <person name="Fitzgerald M."/>
            <person name="Haas B."/>
            <person name="Abouelleil A."/>
            <person name="Alvarado L."/>
            <person name="Arachchi H.M."/>
            <person name="Berlin A."/>
            <person name="Brown A."/>
            <person name="Chapman S.B."/>
            <person name="Chen Z."/>
            <person name="Dunbar C."/>
            <person name="Freedman E."/>
            <person name="Gearin G."/>
            <person name="Goldberg J."/>
            <person name="Griggs A."/>
            <person name="Gujja S."/>
            <person name="Heiman D."/>
            <person name="Howarth C."/>
            <person name="Larson L."/>
            <person name="Lui A."/>
            <person name="MacDonald P.J.P."/>
            <person name="Montmayeur A."/>
            <person name="Murphy C."/>
            <person name="Neiman D."/>
            <person name="Pearson M."/>
            <person name="Priest M."/>
            <person name="Roberts A."/>
            <person name="Saif S."/>
            <person name="Shea T."/>
            <person name="Shenoy N."/>
            <person name="Sisk P."/>
            <person name="Stolte C."/>
            <person name="Sykes S."/>
            <person name="Wortman J."/>
            <person name="Nusbaum C."/>
            <person name="Birren B."/>
        </authorList>
    </citation>
    <scope>NUCLEOTIDE SEQUENCE [LARGE SCALE GENOMIC DNA]</scope>
    <source>
        <strain evidence="1">25433</strain>
    </source>
</reference>
<protein>
    <submittedName>
        <fullName evidence="1">Uncharacterized protein</fullName>
    </submittedName>
</protein>
<accession>X0KNL2</accession>
<proteinExistence type="predicted"/>
<evidence type="ECO:0000313" key="1">
    <source>
        <dbReference type="EMBL" id="EXM15209.1"/>
    </source>
</evidence>
<dbReference type="HOGENOM" id="CLU_003093_5_0_1"/>
<dbReference type="OrthoDB" id="5028197at2759"/>
<dbReference type="InterPro" id="IPR022698">
    <property type="entry name" value="OrsD"/>
</dbReference>
<reference evidence="1" key="2">
    <citation type="submission" date="2012-05" db="EMBL/GenBank/DDBJ databases">
        <title>The Genome Annotation of Fusarium oxysporum Cotton.</title>
        <authorList>
            <consortium name="The Broad Institute Genomics Platform"/>
            <person name="Ma L.-J."/>
            <person name="Corby-Kistler H."/>
            <person name="Broz K."/>
            <person name="Gale L.R."/>
            <person name="Jonkers W."/>
            <person name="O'Donnell K."/>
            <person name="Ploetz R."/>
            <person name="Steinberg C."/>
            <person name="Schwartz D.C."/>
            <person name="VanEtten H."/>
            <person name="Zhou S."/>
            <person name="Young S.K."/>
            <person name="Zeng Q."/>
            <person name="Gargeya S."/>
            <person name="Fitzgerald M."/>
            <person name="Abouelleil A."/>
            <person name="Alvarado L."/>
            <person name="Chapman S.B."/>
            <person name="Gainer-Dewar J."/>
            <person name="Goldberg J."/>
            <person name="Griggs A."/>
            <person name="Gujja S."/>
            <person name="Hansen M."/>
            <person name="Howarth C."/>
            <person name="Imamovic A."/>
            <person name="Ireland A."/>
            <person name="Larimer J."/>
            <person name="McCowan C."/>
            <person name="Murphy C."/>
            <person name="Pearson M."/>
            <person name="Poon T.W."/>
            <person name="Priest M."/>
            <person name="Roberts A."/>
            <person name="Saif S."/>
            <person name="Shea T."/>
            <person name="Sykes S."/>
            <person name="Wortman J."/>
            <person name="Nusbaum C."/>
            <person name="Birren B."/>
        </authorList>
    </citation>
    <scope>NUCLEOTIDE SEQUENCE</scope>
    <source>
        <strain evidence="1">25433</strain>
    </source>
</reference>
<dbReference type="Proteomes" id="UP000030701">
    <property type="component" value="Unassembled WGS sequence"/>
</dbReference>
<organism evidence="1">
    <name type="scientific">Fusarium oxysporum f. sp. vasinfectum 25433</name>
    <dbReference type="NCBI Taxonomy" id="1089449"/>
    <lineage>
        <taxon>Eukaryota</taxon>
        <taxon>Fungi</taxon>
        <taxon>Dikarya</taxon>
        <taxon>Ascomycota</taxon>
        <taxon>Pezizomycotina</taxon>
        <taxon>Sordariomycetes</taxon>
        <taxon>Hypocreomycetidae</taxon>
        <taxon>Hypocreales</taxon>
        <taxon>Nectriaceae</taxon>
        <taxon>Fusarium</taxon>
        <taxon>Fusarium oxysporum species complex</taxon>
    </lineage>
</organism>
<dbReference type="Pfam" id="PF12013">
    <property type="entry name" value="OrsD"/>
    <property type="match status" value="1"/>
</dbReference>